<organism evidence="13 14">
    <name type="scientific">Cytophaga hutchinsonii (strain ATCC 33406 / DSM 1761 / CIP 103989 / NBRC 15051 / NCIMB 9469 / D465)</name>
    <dbReference type="NCBI Taxonomy" id="269798"/>
    <lineage>
        <taxon>Bacteria</taxon>
        <taxon>Pseudomonadati</taxon>
        <taxon>Bacteroidota</taxon>
        <taxon>Cytophagia</taxon>
        <taxon>Cytophagales</taxon>
        <taxon>Cytophagaceae</taxon>
        <taxon>Cytophaga</taxon>
    </lineage>
</organism>
<keyword evidence="14" id="KW-1185">Reference proteome</keyword>
<dbReference type="Gene3D" id="1.25.40.10">
    <property type="entry name" value="Tetratricopeptide repeat domain"/>
    <property type="match status" value="2"/>
</dbReference>
<evidence type="ECO:0000256" key="7">
    <source>
        <dbReference type="ARBA" id="ARBA00023054"/>
    </source>
</evidence>
<dbReference type="GO" id="GO:0005737">
    <property type="term" value="C:cytoplasm"/>
    <property type="evidence" value="ECO:0007669"/>
    <property type="project" value="TreeGrafter"/>
</dbReference>
<dbReference type="GO" id="GO:0005871">
    <property type="term" value="C:kinesin complex"/>
    <property type="evidence" value="ECO:0007669"/>
    <property type="project" value="InterPro"/>
</dbReference>
<dbReference type="RefSeq" id="WP_011587112.1">
    <property type="nucleotide sequence ID" value="NC_008255.1"/>
</dbReference>
<reference evidence="13 14" key="1">
    <citation type="journal article" date="2007" name="Appl. Environ. Microbiol.">
        <title>Genome sequence of the cellulolytic gliding bacterium Cytophaga hutchinsonii.</title>
        <authorList>
            <person name="Xie G."/>
            <person name="Bruce D.C."/>
            <person name="Challacombe J.F."/>
            <person name="Chertkov O."/>
            <person name="Detter J.C."/>
            <person name="Gilna P."/>
            <person name="Han C.S."/>
            <person name="Lucas S."/>
            <person name="Misra M."/>
            <person name="Myers G.L."/>
            <person name="Richardson P."/>
            <person name="Tapia R."/>
            <person name="Thayer N."/>
            <person name="Thompson L.S."/>
            <person name="Brettin T.S."/>
            <person name="Henrissat B."/>
            <person name="Wilson D.B."/>
            <person name="McBride M.J."/>
        </authorList>
    </citation>
    <scope>NUCLEOTIDE SEQUENCE [LARGE SCALE GENOMIC DNA]</scope>
    <source>
        <strain evidence="14">ATCC 33406 / DSM 1761 / CIP 103989 / NBRC 15051 / NCIMB 9469 / D465</strain>
    </source>
</reference>
<dbReference type="Proteomes" id="UP000001822">
    <property type="component" value="Chromosome"/>
</dbReference>
<protein>
    <recommendedName>
        <fullName evidence="12">CHAT domain-containing protein</fullName>
    </recommendedName>
</protein>
<dbReference type="GO" id="GO:0019894">
    <property type="term" value="F:kinesin binding"/>
    <property type="evidence" value="ECO:0007669"/>
    <property type="project" value="TreeGrafter"/>
</dbReference>
<dbReference type="GO" id="GO:0007018">
    <property type="term" value="P:microtubule-based movement"/>
    <property type="evidence" value="ECO:0007669"/>
    <property type="project" value="TreeGrafter"/>
</dbReference>
<keyword evidence="5" id="KW-0677">Repeat</keyword>
<dbReference type="Pfam" id="PF12770">
    <property type="entry name" value="CHAT"/>
    <property type="match status" value="1"/>
</dbReference>
<sequence length="937" mass="104086">MNKLFVLFFLLAPVTAFSQLPKIPGSIGGVSTSAILTKTKNALVTQLDKSKAEYDTTSFNYAISLSDNAGLYENEEKWLRNQKMFSDVLRQSDGSSLTPLQKAEENNEVGEMMYASNKFNAAENTFLSSKLIYESNGLTAEAGYSKVLANIGLLYHTMGRYSKAEEFDKLAIDIRKTQSGESSVAYGSSVNNLGVLYKDLGKYTEAEKLLEKAIQLNAINPGKQSPAYAITLNNQAMLFEEMGRFQQADQLLAEAIRIASAEMTEKSTNYQRLLINQALLYEEMGSYSKADEIYKKAIAIKEKRLGSSHPDYAHLLNLQAELYMQMNKTSEVESLLKKSADIYLKKFGANHPSYAGVLQNLGNYYRTQDQQPAAYTNLTKALSIRIAALGENHPDVLQTKECIALLDWQAKKYSVASSGFQTVLDQNMLLINEYFAALSDAEKARFWDKMHPHFDHYAAFVADTYKELPALTGQLYTYQLATKALLLNAANKTRQQILSSGDASLIKEYQEWLDAKESLSRLYSMSKSELAEQRINLDSIERSANSKEKNLSAHSAVFKSGYTNAPVTWKNIQLALGTDDAAVEIIHITKFDKIKTDTIYYGALVLTKEMSLPAFVLLKNGNQLEKKYLAYYRNSIKNKLADVYSYTQYWEEIDKKTSGKKSIFVSMDGVYSQLNISTLRFSDGTYLLDKKNIQLISNSKDIIKLKTAAASTAAASAVLIGNPVFGTAGSIAPLPGTKVEIESVKTQLTAKGYKVTTYVQNEASEQNIRKVSNPKILHIATHGFFIAETQGEDKTMGIGSEHSALNPMLRSGLLLANAEATIDANAEYGVLTAYEVMNLNLDKTEIVVMSACETGLGDVKNGEGVYGLQRAFLVAGADALIMSLWKVNDEATQKLMTSFYKNYLVLADKQKAFKAAQAELKTLYKEPYYWGAFVLIQ</sequence>
<dbReference type="SMART" id="SM00028">
    <property type="entry name" value="TPR"/>
    <property type="match status" value="6"/>
</dbReference>
<evidence type="ECO:0000256" key="11">
    <source>
        <dbReference type="SAM" id="SignalP"/>
    </source>
</evidence>
<dbReference type="InterPro" id="IPR002151">
    <property type="entry name" value="Kinesin_light"/>
</dbReference>
<gene>
    <name evidence="13" type="ordered locus">CHU_3775</name>
</gene>
<evidence type="ECO:0000256" key="1">
    <source>
        <dbReference type="ARBA" id="ARBA00004245"/>
    </source>
</evidence>
<feature type="repeat" description="TPR" evidence="10">
    <location>
        <begin position="187"/>
        <end position="220"/>
    </location>
</feature>
<evidence type="ECO:0000256" key="3">
    <source>
        <dbReference type="ARBA" id="ARBA00022490"/>
    </source>
</evidence>
<dbReference type="GO" id="GO:0005874">
    <property type="term" value="C:microtubule"/>
    <property type="evidence" value="ECO:0007669"/>
    <property type="project" value="UniProtKB-KW"/>
</dbReference>
<feature type="chain" id="PRO_5026668034" description="CHAT domain-containing protein" evidence="11">
    <location>
        <begin position="19"/>
        <end position="937"/>
    </location>
</feature>
<keyword evidence="7" id="KW-0175">Coiled coil</keyword>
<evidence type="ECO:0000313" key="13">
    <source>
        <dbReference type="EMBL" id="ABG61007.1"/>
    </source>
</evidence>
<dbReference type="SUPFAM" id="SSF48452">
    <property type="entry name" value="TPR-like"/>
    <property type="match status" value="2"/>
</dbReference>
<feature type="domain" description="CHAT" evidence="12">
    <location>
        <begin position="654"/>
        <end position="936"/>
    </location>
</feature>
<accession>A0A6N4SWR7</accession>
<evidence type="ECO:0000256" key="8">
    <source>
        <dbReference type="ARBA" id="ARBA00023175"/>
    </source>
</evidence>
<evidence type="ECO:0000256" key="10">
    <source>
        <dbReference type="PROSITE-ProRule" id="PRU00339"/>
    </source>
</evidence>
<dbReference type="PROSITE" id="PS50005">
    <property type="entry name" value="TPR"/>
    <property type="match status" value="3"/>
</dbReference>
<evidence type="ECO:0000256" key="9">
    <source>
        <dbReference type="ARBA" id="ARBA00023212"/>
    </source>
</evidence>
<proteinExistence type="inferred from homology"/>
<dbReference type="Pfam" id="PF13374">
    <property type="entry name" value="TPR_10"/>
    <property type="match status" value="2"/>
</dbReference>
<dbReference type="InterPro" id="IPR011990">
    <property type="entry name" value="TPR-like_helical_dom_sf"/>
</dbReference>
<dbReference type="AlphaFoldDB" id="A0A6N4SWR7"/>
<evidence type="ECO:0000259" key="12">
    <source>
        <dbReference type="Pfam" id="PF12770"/>
    </source>
</evidence>
<evidence type="ECO:0000313" key="14">
    <source>
        <dbReference type="Proteomes" id="UP000001822"/>
    </source>
</evidence>
<feature type="repeat" description="TPR" evidence="10">
    <location>
        <begin position="145"/>
        <end position="178"/>
    </location>
</feature>
<keyword evidence="3" id="KW-0963">Cytoplasm</keyword>
<dbReference type="InterPro" id="IPR024983">
    <property type="entry name" value="CHAT_dom"/>
</dbReference>
<name>A0A6N4SWR7_CYTH3</name>
<dbReference type="EMBL" id="CP000383">
    <property type="protein sequence ID" value="ABG61007.1"/>
    <property type="molecule type" value="Genomic_DNA"/>
</dbReference>
<dbReference type="InterPro" id="IPR019734">
    <property type="entry name" value="TPR_rpt"/>
</dbReference>
<dbReference type="PANTHER" id="PTHR45783">
    <property type="entry name" value="KINESIN LIGHT CHAIN"/>
    <property type="match status" value="1"/>
</dbReference>
<comment type="subcellular location">
    <subcellularLocation>
        <location evidence="1">Cytoplasm</location>
        <location evidence="1">Cytoskeleton</location>
    </subcellularLocation>
</comment>
<keyword evidence="9" id="KW-0206">Cytoskeleton</keyword>
<evidence type="ECO:0000256" key="5">
    <source>
        <dbReference type="ARBA" id="ARBA00022737"/>
    </source>
</evidence>
<keyword evidence="6 10" id="KW-0802">TPR repeat</keyword>
<dbReference type="KEGG" id="chu:CHU_3775"/>
<dbReference type="OrthoDB" id="9771112at2"/>
<keyword evidence="4" id="KW-0493">Microtubule</keyword>
<comment type="similarity">
    <text evidence="2">Belongs to the kinesin light chain family.</text>
</comment>
<evidence type="ECO:0000256" key="4">
    <source>
        <dbReference type="ARBA" id="ARBA00022701"/>
    </source>
</evidence>
<dbReference type="PANTHER" id="PTHR45783:SF3">
    <property type="entry name" value="KINESIN LIGHT CHAIN"/>
    <property type="match status" value="1"/>
</dbReference>
<evidence type="ECO:0000256" key="6">
    <source>
        <dbReference type="ARBA" id="ARBA00022803"/>
    </source>
</evidence>
<keyword evidence="8" id="KW-0505">Motor protein</keyword>
<evidence type="ECO:0000256" key="2">
    <source>
        <dbReference type="ARBA" id="ARBA00009622"/>
    </source>
</evidence>
<feature type="repeat" description="TPR" evidence="10">
    <location>
        <begin position="271"/>
        <end position="304"/>
    </location>
</feature>
<feature type="signal peptide" evidence="11">
    <location>
        <begin position="1"/>
        <end position="18"/>
    </location>
</feature>
<keyword evidence="11" id="KW-0732">Signal</keyword>
<dbReference type="Pfam" id="PF13424">
    <property type="entry name" value="TPR_12"/>
    <property type="match status" value="2"/>
</dbReference>